<keyword evidence="2" id="KW-1185">Reference proteome</keyword>
<comment type="caution">
    <text evidence="1">The sequence shown here is derived from an EMBL/GenBank/DDBJ whole genome shotgun (WGS) entry which is preliminary data.</text>
</comment>
<accession>A0A934NWF9</accession>
<dbReference type="RefSeq" id="WP_199708525.1">
    <property type="nucleotide sequence ID" value="NZ_JAEMNV010000014.1"/>
</dbReference>
<dbReference type="EMBL" id="JAEMNV010000014">
    <property type="protein sequence ID" value="MBJ8342823.1"/>
    <property type="molecule type" value="Genomic_DNA"/>
</dbReference>
<name>A0A934NWF9_9NOCA</name>
<protein>
    <recommendedName>
        <fullName evidence="3">ImmA/IrrE family metallo-endopeptidase</fullName>
    </recommendedName>
</protein>
<evidence type="ECO:0000313" key="2">
    <source>
        <dbReference type="Proteomes" id="UP000655868"/>
    </source>
</evidence>
<reference evidence="1" key="1">
    <citation type="submission" date="2020-12" db="EMBL/GenBank/DDBJ databases">
        <title>Antrihabitans popcorni sp. nov. and Antrihabitans auranticaus sp. nov., isolated from a larva cave.</title>
        <authorList>
            <person name="Lee S.D."/>
            <person name="Kim I.S."/>
        </authorList>
    </citation>
    <scope>NUCLEOTIDE SEQUENCE</scope>
    <source>
        <strain evidence="1">YC3-6</strain>
    </source>
</reference>
<dbReference type="AlphaFoldDB" id="A0A934NWF9"/>
<evidence type="ECO:0000313" key="1">
    <source>
        <dbReference type="EMBL" id="MBJ8342823.1"/>
    </source>
</evidence>
<gene>
    <name evidence="1" type="ORF">JGU71_28425</name>
</gene>
<dbReference type="Proteomes" id="UP000655868">
    <property type="component" value="Unassembled WGS sequence"/>
</dbReference>
<sequence>MTRWHPWRHLRDNHSHVDVTYPDLGGLGCLGRRRAGHIEIDETLDQVERRCTVTHEITHIERGPVPDHPFYGPKEERTVERITAERLIELDALIDALAWNRHRVDAETAGELWVDLDVLVTRVKNLTEDERRHIDMELERRQP</sequence>
<organism evidence="1 2">
    <name type="scientific">Antrihabitans stalagmiti</name>
    <dbReference type="NCBI Taxonomy" id="2799499"/>
    <lineage>
        <taxon>Bacteria</taxon>
        <taxon>Bacillati</taxon>
        <taxon>Actinomycetota</taxon>
        <taxon>Actinomycetes</taxon>
        <taxon>Mycobacteriales</taxon>
        <taxon>Nocardiaceae</taxon>
        <taxon>Antrihabitans</taxon>
    </lineage>
</organism>
<proteinExistence type="predicted"/>
<evidence type="ECO:0008006" key="3">
    <source>
        <dbReference type="Google" id="ProtNLM"/>
    </source>
</evidence>